<dbReference type="InterPro" id="IPR023214">
    <property type="entry name" value="HAD_sf"/>
</dbReference>
<feature type="compositionally biased region" description="Basic and acidic residues" evidence="1">
    <location>
        <begin position="1"/>
        <end position="10"/>
    </location>
</feature>
<dbReference type="SFLD" id="SFLDS00003">
    <property type="entry name" value="Haloacid_Dehalogenase"/>
    <property type="match status" value="1"/>
</dbReference>
<protein>
    <submittedName>
        <fullName evidence="2">HAD-IA family hydrolase</fullName>
    </submittedName>
</protein>
<dbReference type="GO" id="GO:0006281">
    <property type="term" value="P:DNA repair"/>
    <property type="evidence" value="ECO:0007669"/>
    <property type="project" value="TreeGrafter"/>
</dbReference>
<dbReference type="NCBIfam" id="TIGR01509">
    <property type="entry name" value="HAD-SF-IA-v3"/>
    <property type="match status" value="1"/>
</dbReference>
<dbReference type="PRINTS" id="PR00413">
    <property type="entry name" value="HADHALOGNASE"/>
</dbReference>
<sequence>MSISNKDKFTDFSQTPPAEFTASTLTALPHASSPTSLRSASASRMPETASLGSPASRHPESQNPSLGSPASRHPDPAGRIKAVLFDYDGTVGDTNQLVIDSWQHTFMTIRGRRTDDELLYHTFGEPLRETMVRFFPEHDLEDALRIYRDWQAAQDQNRWYLFPGMRQLIGELRRRGYRMGIVTSRTRDSLERALVYLGMEDTFSAIVTCDDTTVHKPEPEPALIGLEKLDVRPDQALFVGDTHYDMGCAHNAGIEAVLVGWSRSMRPEDKVGIYRPDHEIKEAGELLEILEKC</sequence>
<dbReference type="Pfam" id="PF13419">
    <property type="entry name" value="HAD_2"/>
    <property type="match status" value="1"/>
</dbReference>
<feature type="compositionally biased region" description="Low complexity" evidence="1">
    <location>
        <begin position="31"/>
        <end position="43"/>
    </location>
</feature>
<comment type="caution">
    <text evidence="2">The sequence shown here is derived from an EMBL/GenBank/DDBJ whole genome shotgun (WGS) entry which is preliminary data.</text>
</comment>
<dbReference type="InterPro" id="IPR050155">
    <property type="entry name" value="HAD-like_hydrolase_sf"/>
</dbReference>
<dbReference type="GO" id="GO:0005829">
    <property type="term" value="C:cytosol"/>
    <property type="evidence" value="ECO:0007669"/>
    <property type="project" value="TreeGrafter"/>
</dbReference>
<dbReference type="InterPro" id="IPR023198">
    <property type="entry name" value="PGP-like_dom2"/>
</dbReference>
<keyword evidence="2" id="KW-0378">Hydrolase</keyword>
<dbReference type="PANTHER" id="PTHR43434">
    <property type="entry name" value="PHOSPHOGLYCOLATE PHOSPHATASE"/>
    <property type="match status" value="1"/>
</dbReference>
<dbReference type="EMBL" id="VUMZ01000010">
    <property type="protein sequence ID" value="MST52590.1"/>
    <property type="molecule type" value="Genomic_DNA"/>
</dbReference>
<gene>
    <name evidence="2" type="ORF">FYJ64_09790</name>
</gene>
<dbReference type="SUPFAM" id="SSF56784">
    <property type="entry name" value="HAD-like"/>
    <property type="match status" value="1"/>
</dbReference>
<dbReference type="SFLD" id="SFLDG01135">
    <property type="entry name" value="C1.5.6:_HAD__Beta-PGM__Phospha"/>
    <property type="match status" value="1"/>
</dbReference>
<name>A0A6L5Y7B9_9FIRM</name>
<keyword evidence="3" id="KW-1185">Reference proteome</keyword>
<evidence type="ECO:0000313" key="2">
    <source>
        <dbReference type="EMBL" id="MST52590.1"/>
    </source>
</evidence>
<feature type="compositionally biased region" description="Polar residues" evidence="1">
    <location>
        <begin position="11"/>
        <end position="26"/>
    </location>
</feature>
<organism evidence="2 3">
    <name type="scientific">Hornefia butyriciproducens</name>
    <dbReference type="NCBI Taxonomy" id="2652293"/>
    <lineage>
        <taxon>Bacteria</taxon>
        <taxon>Bacillati</taxon>
        <taxon>Bacillota</taxon>
        <taxon>Clostridia</taxon>
        <taxon>Peptostreptococcales</taxon>
        <taxon>Anaerovoracaceae</taxon>
        <taxon>Hornefia</taxon>
    </lineage>
</organism>
<feature type="region of interest" description="Disordered" evidence="1">
    <location>
        <begin position="1"/>
        <end position="75"/>
    </location>
</feature>
<dbReference type="AlphaFoldDB" id="A0A6L5Y7B9"/>
<evidence type="ECO:0000256" key="1">
    <source>
        <dbReference type="SAM" id="MobiDB-lite"/>
    </source>
</evidence>
<dbReference type="Proteomes" id="UP000474676">
    <property type="component" value="Unassembled WGS sequence"/>
</dbReference>
<dbReference type="PANTHER" id="PTHR43434:SF1">
    <property type="entry name" value="PHOSPHOGLYCOLATE PHOSPHATASE"/>
    <property type="match status" value="1"/>
</dbReference>
<dbReference type="InterPro" id="IPR006439">
    <property type="entry name" value="HAD-SF_hydro_IA"/>
</dbReference>
<proteinExistence type="predicted"/>
<accession>A0A6L5Y7B9</accession>
<dbReference type="InterPro" id="IPR036412">
    <property type="entry name" value="HAD-like_sf"/>
</dbReference>
<dbReference type="NCBIfam" id="TIGR01549">
    <property type="entry name" value="HAD-SF-IA-v1"/>
    <property type="match status" value="1"/>
</dbReference>
<reference evidence="2 3" key="1">
    <citation type="submission" date="2019-08" db="EMBL/GenBank/DDBJ databases">
        <title>In-depth cultivation of the pig gut microbiome towards novel bacterial diversity and tailored functional studies.</title>
        <authorList>
            <person name="Wylensek D."/>
            <person name="Hitch T.C.A."/>
            <person name="Clavel T."/>
        </authorList>
    </citation>
    <scope>NUCLEOTIDE SEQUENCE [LARGE SCALE GENOMIC DNA]</scope>
    <source>
        <strain evidence="2 3">WCA-MUC-591-APC-3H</strain>
    </source>
</reference>
<dbReference type="GO" id="GO:0008967">
    <property type="term" value="F:phosphoglycolate phosphatase activity"/>
    <property type="evidence" value="ECO:0007669"/>
    <property type="project" value="TreeGrafter"/>
</dbReference>
<dbReference type="InterPro" id="IPR041492">
    <property type="entry name" value="HAD_2"/>
</dbReference>
<dbReference type="Gene3D" id="3.40.50.1000">
    <property type="entry name" value="HAD superfamily/HAD-like"/>
    <property type="match status" value="1"/>
</dbReference>
<dbReference type="SFLD" id="SFLDG01129">
    <property type="entry name" value="C1.5:_HAD__Beta-PGM__Phosphata"/>
    <property type="match status" value="1"/>
</dbReference>
<dbReference type="Gene3D" id="1.10.150.240">
    <property type="entry name" value="Putative phosphatase, domain 2"/>
    <property type="match status" value="1"/>
</dbReference>
<evidence type="ECO:0000313" key="3">
    <source>
        <dbReference type="Proteomes" id="UP000474676"/>
    </source>
</evidence>